<organism evidence="2 3">
    <name type="scientific">Klebsiella pneumoniae</name>
    <dbReference type="NCBI Taxonomy" id="573"/>
    <lineage>
        <taxon>Bacteria</taxon>
        <taxon>Pseudomonadati</taxon>
        <taxon>Pseudomonadota</taxon>
        <taxon>Gammaproteobacteria</taxon>
        <taxon>Enterobacterales</taxon>
        <taxon>Enterobacteriaceae</taxon>
        <taxon>Klebsiella/Raoultella group</taxon>
        <taxon>Klebsiella</taxon>
        <taxon>Klebsiella pneumoniae complex</taxon>
    </lineage>
</organism>
<accession>A0AAX2BBJ8</accession>
<name>A0AAX2BBJ8_KLEPN</name>
<dbReference type="RefSeq" id="WP_023288336.1">
    <property type="nucleotide sequence ID" value="NZ_CAJCKY010000067.1"/>
</dbReference>
<evidence type="ECO:0000313" key="2">
    <source>
        <dbReference type="EMBL" id="SAT96265.1"/>
    </source>
</evidence>
<proteinExistence type="predicted"/>
<feature type="domain" description="DUF4180" evidence="1">
    <location>
        <begin position="10"/>
        <end position="119"/>
    </location>
</feature>
<dbReference type="InterPro" id="IPR025438">
    <property type="entry name" value="DUF4180"/>
</dbReference>
<gene>
    <name evidence="2" type="ORF">SAMEA2273558_05288</name>
</gene>
<comment type="caution">
    <text evidence="2">The sequence shown here is derived from an EMBL/GenBank/DDBJ whole genome shotgun (WGS) entry which is preliminary data.</text>
</comment>
<dbReference type="AlphaFoldDB" id="A0AAX2BBJ8"/>
<evidence type="ECO:0000313" key="3">
    <source>
        <dbReference type="Proteomes" id="UP000077826"/>
    </source>
</evidence>
<sequence>MSDVITILGNLRVLSCDPNGQHISTEADVNSLIGTAFGERADLVALPAVRLAQNFFDLQTGFAGLLVQKFVNYQLRLAVLGDISGACARSRALKDFVYESNQGSSCWFLGDLEDLGRKLV</sequence>
<reference evidence="2 3" key="1">
    <citation type="submission" date="2016-04" db="EMBL/GenBank/DDBJ databases">
        <authorList>
            <consortium name="Pathogen Informatics"/>
        </authorList>
    </citation>
    <scope>NUCLEOTIDE SEQUENCE [LARGE SCALE GENOMIC DNA]</scope>
    <source>
        <strain evidence="3">k480</strain>
    </source>
</reference>
<dbReference type="Pfam" id="PF13788">
    <property type="entry name" value="DUF4180"/>
    <property type="match status" value="1"/>
</dbReference>
<dbReference type="EMBL" id="FLDK01000022">
    <property type="protein sequence ID" value="SAT96265.1"/>
    <property type="molecule type" value="Genomic_DNA"/>
</dbReference>
<dbReference type="Proteomes" id="UP000077826">
    <property type="component" value="Unassembled WGS sequence"/>
</dbReference>
<protein>
    <recommendedName>
        <fullName evidence="1">DUF4180 domain-containing protein</fullName>
    </recommendedName>
</protein>
<evidence type="ECO:0000259" key="1">
    <source>
        <dbReference type="Pfam" id="PF13788"/>
    </source>
</evidence>